<keyword evidence="3" id="KW-1185">Reference proteome</keyword>
<feature type="transmembrane region" description="Helical" evidence="1">
    <location>
        <begin position="421"/>
        <end position="438"/>
    </location>
</feature>
<feature type="transmembrane region" description="Helical" evidence="1">
    <location>
        <begin position="30"/>
        <end position="49"/>
    </location>
</feature>
<keyword evidence="1" id="KW-0812">Transmembrane</keyword>
<feature type="transmembrane region" description="Helical" evidence="1">
    <location>
        <begin position="195"/>
        <end position="212"/>
    </location>
</feature>
<dbReference type="NCBIfam" id="TIGR04370">
    <property type="entry name" value="glyco_rpt_poly"/>
    <property type="match status" value="1"/>
</dbReference>
<feature type="transmembrane region" description="Helical" evidence="1">
    <location>
        <begin position="61"/>
        <end position="81"/>
    </location>
</feature>
<dbReference type="EMBL" id="LR778175">
    <property type="protein sequence ID" value="CAB1275811.1"/>
    <property type="molecule type" value="Genomic_DNA"/>
</dbReference>
<keyword evidence="1" id="KW-0472">Membrane</keyword>
<dbReference type="Proteomes" id="UP000516072">
    <property type="component" value="Chromosome"/>
</dbReference>
<dbReference type="KEGG" id="ntg:NSCAC_0854"/>
<feature type="transmembrane region" description="Helical" evidence="1">
    <location>
        <begin position="242"/>
        <end position="258"/>
    </location>
</feature>
<dbReference type="RefSeq" id="WP_197745152.1">
    <property type="nucleotide sequence ID" value="NZ_LR778175.1"/>
</dbReference>
<protein>
    <recommendedName>
        <fullName evidence="4">Oligosaccharide repeat unit polymerase</fullName>
    </recommendedName>
</protein>
<feature type="transmembrane region" description="Helical" evidence="1">
    <location>
        <begin position="444"/>
        <end position="464"/>
    </location>
</feature>
<organism evidence="2 3">
    <name type="scientific">Candidatus Nitrosacidococcus tergens</name>
    <dbReference type="NCBI Taxonomy" id="553981"/>
    <lineage>
        <taxon>Bacteria</taxon>
        <taxon>Pseudomonadati</taxon>
        <taxon>Pseudomonadota</taxon>
        <taxon>Gammaproteobacteria</taxon>
        <taxon>Chromatiales</taxon>
        <taxon>Chromatiaceae</taxon>
        <taxon>Candidatus Nitrosacidococcus</taxon>
    </lineage>
</organism>
<feature type="transmembrane region" description="Helical" evidence="1">
    <location>
        <begin position="93"/>
        <end position="112"/>
    </location>
</feature>
<reference evidence="2 3" key="1">
    <citation type="submission" date="2020-03" db="EMBL/GenBank/DDBJ databases">
        <authorList>
            <person name="Picone N."/>
        </authorList>
    </citation>
    <scope>NUCLEOTIDE SEQUENCE [LARGE SCALE GENOMIC DNA]</scope>
    <source>
        <strain evidence="2">NSCAC1</strain>
    </source>
</reference>
<accession>A0A7G1Q9Q2</accession>
<sequence>MRAQIFFLAWLFLLALPVLLLTNQYEKHFSISLIPIFICISYSGYRLAYISAIGRQEIVATTFWVFIYVFLGICPFLQISTNTFPWPGYYEDAVLFKAGMIILTSIFSFEIGNRVLPKKFVTTIAPTILKKPIQLNTVGLLAIVAIILAIYFQHKLGGIANLFVTRIESTQYLQDQSTTGTIAPKIALMNKLARTPTYVILIATLVVWVTYIKNRKKISLKWKLLAIILFGFVLILNNPISTPRLMIGTILLSFFFILPWQRQYGLYIVFGLIVTLVLVFPFSDLFRNTLDVSLKERIEQKSVIDTLISKGDFDAYQLLVDSVVVIDNTSYQLGKQISSAFLFWVPRSIWINKGKPTGEFIAEQVGYKYTNLSAPLWMEFYVDGGWIFVVIGFIGYGIFVQALDYWNYVYQFSTKNLSPKIVLIFVPIYAGYQIFLLRGALLPAIAYLSSIVLFIYLCSIRVTLNIK</sequence>
<feature type="transmembrane region" description="Helical" evidence="1">
    <location>
        <begin position="133"/>
        <end position="152"/>
    </location>
</feature>
<evidence type="ECO:0008006" key="4">
    <source>
        <dbReference type="Google" id="ProtNLM"/>
    </source>
</evidence>
<evidence type="ECO:0000313" key="3">
    <source>
        <dbReference type="Proteomes" id="UP000516072"/>
    </source>
</evidence>
<feature type="transmembrane region" description="Helical" evidence="1">
    <location>
        <begin position="219"/>
        <end position="236"/>
    </location>
</feature>
<keyword evidence="1" id="KW-1133">Transmembrane helix</keyword>
<name>A0A7G1Q9Q2_9GAMM</name>
<proteinExistence type="predicted"/>
<dbReference type="AlphaFoldDB" id="A0A7G1Q9Q2"/>
<evidence type="ECO:0000256" key="1">
    <source>
        <dbReference type="SAM" id="Phobius"/>
    </source>
</evidence>
<gene>
    <name evidence="2" type="ORF">NSCAC_0854</name>
</gene>
<feature type="transmembrane region" description="Helical" evidence="1">
    <location>
        <begin position="386"/>
        <end position="409"/>
    </location>
</feature>
<evidence type="ECO:0000313" key="2">
    <source>
        <dbReference type="EMBL" id="CAB1275811.1"/>
    </source>
</evidence>
<feature type="transmembrane region" description="Helical" evidence="1">
    <location>
        <begin position="265"/>
        <end position="283"/>
    </location>
</feature>